<dbReference type="Gene3D" id="2.30.42.10">
    <property type="match status" value="1"/>
</dbReference>
<dbReference type="Pfam" id="PF04459">
    <property type="entry name" value="DUF512"/>
    <property type="match status" value="1"/>
</dbReference>
<dbReference type="PROSITE" id="PS50106">
    <property type="entry name" value="PDZ"/>
    <property type="match status" value="1"/>
</dbReference>
<name>A0A7C3LSU2_9BACT</name>
<protein>
    <submittedName>
        <fullName evidence="2">DUF512 domain-containing protein</fullName>
    </submittedName>
</protein>
<dbReference type="Pfam" id="PF19238">
    <property type="entry name" value="Radical_SAM_2"/>
    <property type="match status" value="1"/>
</dbReference>
<accession>A0A7C3LSU2</accession>
<dbReference type="AlphaFoldDB" id="A0A7C3LSU2"/>
<proteinExistence type="predicted"/>
<dbReference type="InterPro" id="IPR007549">
    <property type="entry name" value="DUF512"/>
</dbReference>
<gene>
    <name evidence="2" type="ORF">ENX03_06970</name>
</gene>
<dbReference type="InterPro" id="IPR001478">
    <property type="entry name" value="PDZ"/>
</dbReference>
<reference evidence="2" key="1">
    <citation type="journal article" date="2020" name="mSystems">
        <title>Genome- and Community-Level Interaction Insights into Carbon Utilization and Element Cycling Functions of Hydrothermarchaeota in Hydrothermal Sediment.</title>
        <authorList>
            <person name="Zhou Z."/>
            <person name="Liu Y."/>
            <person name="Xu W."/>
            <person name="Pan J."/>
            <person name="Luo Z.H."/>
            <person name="Li M."/>
        </authorList>
    </citation>
    <scope>NUCLEOTIDE SEQUENCE [LARGE SCALE GENOMIC DNA]</scope>
    <source>
        <strain evidence="2">SpSt-902</strain>
    </source>
</reference>
<dbReference type="CDD" id="cd00136">
    <property type="entry name" value="PDZ_canonical"/>
    <property type="match status" value="1"/>
</dbReference>
<organism evidence="2">
    <name type="scientific">Leptospirillum ferriphilum</name>
    <dbReference type="NCBI Taxonomy" id="178606"/>
    <lineage>
        <taxon>Bacteria</taxon>
        <taxon>Pseudomonadati</taxon>
        <taxon>Nitrospirota</taxon>
        <taxon>Nitrospiria</taxon>
        <taxon>Nitrospirales</taxon>
        <taxon>Nitrospiraceae</taxon>
        <taxon>Leptospirillum</taxon>
    </lineage>
</organism>
<dbReference type="InterPro" id="IPR045375">
    <property type="entry name" value="Put_radical_SAM-like_N"/>
</dbReference>
<dbReference type="EMBL" id="DTMM01000142">
    <property type="protein sequence ID" value="HFT93662.1"/>
    <property type="molecule type" value="Genomic_DNA"/>
</dbReference>
<sequence>MSIKGSDGFRTIRSERESVMSQGLLIKEVLPDSLAAASGIESGFRIVSVNGNSLRDLIDLEFYQAEGEVSLCLENPSGELVEVFLEKDPDERLGIVLDPPPIRRCPNDCDFCFVDQMPPGQRQSLYIRDEDYRYSFLYGNFITLTNLSEKDYLRILEQRLSPLYISVHATDPDVRKRLLRNERAPDILGRIDHLVEGGIRLHTQIVITPGINDGSVLERSVEDLSTRFPGVSSLAIVPVGLTGHRDNLPPISPIDAAYARKMLATIENYQKPFMKKWDDPFLFPADEWYVIAGKSFPSVRRYGSLPQLGNGVGIVPLFQSEWKKRLSSIRKGRPVPGHMETRHIAMVTGTAFFPYLQKMLADLDQTLVTGKGRISAFPVDNALFGRSVTVAGLLGGEDIVRALKGSSLPQGTRVLVPDVALRADTELLIDDVSLSEIARRTKFFVDAVPSDARGFWEWMEKQDLLSVSSPSLNGRMVMA</sequence>
<evidence type="ECO:0000313" key="2">
    <source>
        <dbReference type="EMBL" id="HFT93662.1"/>
    </source>
</evidence>
<dbReference type="InterPro" id="IPR058240">
    <property type="entry name" value="rSAM_sf"/>
</dbReference>
<dbReference type="InterPro" id="IPR013785">
    <property type="entry name" value="Aldolase_TIM"/>
</dbReference>
<comment type="caution">
    <text evidence="2">The sequence shown here is derived from an EMBL/GenBank/DDBJ whole genome shotgun (WGS) entry which is preliminary data.</text>
</comment>
<dbReference type="SUPFAM" id="SSF50156">
    <property type="entry name" value="PDZ domain-like"/>
    <property type="match status" value="1"/>
</dbReference>
<dbReference type="Pfam" id="PF00595">
    <property type="entry name" value="PDZ"/>
    <property type="match status" value="1"/>
</dbReference>
<dbReference type="InterPro" id="IPR036034">
    <property type="entry name" value="PDZ_sf"/>
</dbReference>
<dbReference type="Gene3D" id="3.20.20.70">
    <property type="entry name" value="Aldolase class I"/>
    <property type="match status" value="1"/>
</dbReference>
<dbReference type="SMART" id="SM00228">
    <property type="entry name" value="PDZ"/>
    <property type="match status" value="1"/>
</dbReference>
<dbReference type="SUPFAM" id="SSF102114">
    <property type="entry name" value="Radical SAM enzymes"/>
    <property type="match status" value="1"/>
</dbReference>
<evidence type="ECO:0000259" key="1">
    <source>
        <dbReference type="PROSITE" id="PS50106"/>
    </source>
</evidence>
<feature type="domain" description="PDZ" evidence="1">
    <location>
        <begin position="1"/>
        <end position="57"/>
    </location>
</feature>